<keyword evidence="2 7" id="KW-0813">Transport</keyword>
<dbReference type="Proteomes" id="UP000505377">
    <property type="component" value="Chromosome"/>
</dbReference>
<dbReference type="PRINTS" id="PR00125">
    <property type="entry name" value="ATPASEDELTA"/>
</dbReference>
<dbReference type="GO" id="GO:0005886">
    <property type="term" value="C:plasma membrane"/>
    <property type="evidence" value="ECO:0007669"/>
    <property type="project" value="UniProtKB-SubCell"/>
</dbReference>
<comment type="function">
    <text evidence="7">F(1)F(0) ATP synthase produces ATP from ADP in the presence of a proton or sodium gradient. F-type ATPases consist of two structural domains, F(1) containing the extramembraneous catalytic core and F(0) containing the membrane proton channel, linked together by a central stalk and a peripheral stalk. During catalysis, ATP synthesis in the catalytic domain of F(1) is coupled via a rotary mechanism of the central stalk subunits to proton translocation.</text>
</comment>
<dbReference type="NCBIfam" id="NF009967">
    <property type="entry name" value="PRK13430.1"/>
    <property type="match status" value="1"/>
</dbReference>
<comment type="similarity">
    <text evidence="7">Belongs to the ATPase delta chain family.</text>
</comment>
<dbReference type="HAMAP" id="MF_01416">
    <property type="entry name" value="ATP_synth_delta_bact"/>
    <property type="match status" value="1"/>
</dbReference>
<dbReference type="GO" id="GO:0046933">
    <property type="term" value="F:proton-transporting ATP synthase activity, rotational mechanism"/>
    <property type="evidence" value="ECO:0007669"/>
    <property type="project" value="UniProtKB-UniRule"/>
</dbReference>
<organism evidence="8 9">
    <name type="scientific">Pseudonocardia broussonetiae</name>
    <dbReference type="NCBI Taxonomy" id="2736640"/>
    <lineage>
        <taxon>Bacteria</taxon>
        <taxon>Bacillati</taxon>
        <taxon>Actinomycetota</taxon>
        <taxon>Actinomycetes</taxon>
        <taxon>Pseudonocardiales</taxon>
        <taxon>Pseudonocardiaceae</taxon>
        <taxon>Pseudonocardia</taxon>
    </lineage>
</organism>
<dbReference type="KEGG" id="pbro:HOP40_14460"/>
<evidence type="ECO:0000313" key="8">
    <source>
        <dbReference type="EMBL" id="QJY46872.1"/>
    </source>
</evidence>
<dbReference type="EMBL" id="CP053564">
    <property type="protein sequence ID" value="QJY46872.1"/>
    <property type="molecule type" value="Genomic_DNA"/>
</dbReference>
<dbReference type="NCBIfam" id="TIGR01145">
    <property type="entry name" value="ATP_synt_delta"/>
    <property type="match status" value="1"/>
</dbReference>
<accession>A0A6M6JJU2</accession>
<sequence length="276" mass="29484">MAVVLQAASRESLRAAGERLDAIVDSASARDLSTLGDELFAITRLVVAQTALRRALGDPAVPEEARTGLLRNVVGTQVGETTLGVVDGLVGSRWSKASDLVEALETIARRATLAVAEKDGSLDDVEDQLFRFGRILDREPELKTLLSDTGQPEEKRAALLDTVLGDRVSPVTAALLRQTVRIPRGRHLDLAAEELAELAAARRDRYVARVTTAVALTDEQERRLADSLTRLYGRPMSLQVELDESLLGGLVVAVGGEVIDGSVAGRLAAAGRHLPS</sequence>
<keyword evidence="7" id="KW-0139">CF(1)</keyword>
<dbReference type="Gene3D" id="1.10.520.20">
    <property type="entry name" value="N-terminal domain of the delta subunit of the F1F0-ATP synthase"/>
    <property type="match status" value="1"/>
</dbReference>
<evidence type="ECO:0000256" key="6">
    <source>
        <dbReference type="ARBA" id="ARBA00023310"/>
    </source>
</evidence>
<name>A0A6M6JJU2_9PSEU</name>
<keyword evidence="9" id="KW-1185">Reference proteome</keyword>
<keyword evidence="7" id="KW-1003">Cell membrane</keyword>
<dbReference type="RefSeq" id="WP_172158757.1">
    <property type="nucleotide sequence ID" value="NZ_CP053564.1"/>
</dbReference>
<dbReference type="AlphaFoldDB" id="A0A6M6JJU2"/>
<keyword evidence="6 7" id="KW-0066">ATP synthesis</keyword>
<reference evidence="8 9" key="1">
    <citation type="submission" date="2020-05" db="EMBL/GenBank/DDBJ databases">
        <authorList>
            <person name="Mo P."/>
        </authorList>
    </citation>
    <scope>NUCLEOTIDE SEQUENCE [LARGE SCALE GENOMIC DNA]</scope>
    <source>
        <strain evidence="8 9">Gen01</strain>
    </source>
</reference>
<comment type="subcellular location">
    <subcellularLocation>
        <location evidence="7">Cell membrane</location>
        <topology evidence="7">Peripheral membrane protein</topology>
    </subcellularLocation>
    <subcellularLocation>
        <location evidence="1">Membrane</location>
    </subcellularLocation>
</comment>
<dbReference type="PANTHER" id="PTHR11910">
    <property type="entry name" value="ATP SYNTHASE DELTA CHAIN"/>
    <property type="match status" value="1"/>
</dbReference>
<dbReference type="InterPro" id="IPR026015">
    <property type="entry name" value="ATP_synth_OSCP/delta_N_sf"/>
</dbReference>
<keyword evidence="4 7" id="KW-0406">Ion transport</keyword>
<gene>
    <name evidence="7" type="primary">atpH</name>
    <name evidence="8" type="ORF">HOP40_14460</name>
</gene>
<evidence type="ECO:0000256" key="3">
    <source>
        <dbReference type="ARBA" id="ARBA00022781"/>
    </source>
</evidence>
<dbReference type="GO" id="GO:0045259">
    <property type="term" value="C:proton-transporting ATP synthase complex"/>
    <property type="evidence" value="ECO:0007669"/>
    <property type="project" value="UniProtKB-KW"/>
</dbReference>
<dbReference type="SUPFAM" id="SSF47928">
    <property type="entry name" value="N-terminal domain of the delta subunit of the F1F0-ATP synthase"/>
    <property type="match status" value="1"/>
</dbReference>
<evidence type="ECO:0000256" key="4">
    <source>
        <dbReference type="ARBA" id="ARBA00023065"/>
    </source>
</evidence>
<evidence type="ECO:0000256" key="7">
    <source>
        <dbReference type="HAMAP-Rule" id="MF_01416"/>
    </source>
</evidence>
<keyword evidence="5 7" id="KW-0472">Membrane</keyword>
<proteinExistence type="inferred from homology"/>
<dbReference type="Pfam" id="PF00213">
    <property type="entry name" value="OSCP"/>
    <property type="match status" value="1"/>
</dbReference>
<comment type="function">
    <text evidence="7">This protein is part of the stalk that links CF(0) to CF(1). It either transmits conformational changes from CF(0) to CF(1) or is implicated in proton conduction.</text>
</comment>
<evidence type="ECO:0000313" key="9">
    <source>
        <dbReference type="Proteomes" id="UP000505377"/>
    </source>
</evidence>
<evidence type="ECO:0000256" key="1">
    <source>
        <dbReference type="ARBA" id="ARBA00004370"/>
    </source>
</evidence>
<evidence type="ECO:0000256" key="2">
    <source>
        <dbReference type="ARBA" id="ARBA00022448"/>
    </source>
</evidence>
<evidence type="ECO:0000256" key="5">
    <source>
        <dbReference type="ARBA" id="ARBA00023136"/>
    </source>
</evidence>
<keyword evidence="3 7" id="KW-0375">Hydrogen ion transport</keyword>
<protein>
    <recommendedName>
        <fullName evidence="7">ATP synthase subunit delta</fullName>
    </recommendedName>
    <alternativeName>
        <fullName evidence="7">ATP synthase F(1) sector subunit delta</fullName>
    </alternativeName>
    <alternativeName>
        <fullName evidence="7">F-type ATPase subunit delta</fullName>
        <shortName evidence="7">F-ATPase subunit delta</shortName>
    </alternativeName>
</protein>
<dbReference type="InterPro" id="IPR000711">
    <property type="entry name" value="ATPase_OSCP/dsu"/>
</dbReference>